<keyword evidence="7" id="KW-0175">Coiled coil</keyword>
<dbReference type="OrthoDB" id="10035640at2759"/>
<evidence type="ECO:0000256" key="4">
    <source>
        <dbReference type="ARBA" id="ARBA00023136"/>
    </source>
</evidence>
<evidence type="ECO:0000256" key="5">
    <source>
        <dbReference type="ARBA" id="ARBA00023228"/>
    </source>
</evidence>
<keyword evidence="6" id="KW-0449">Lipoprotein</keyword>
<proteinExistence type="inferred from homology"/>
<evidence type="ECO:0000313" key="10">
    <source>
        <dbReference type="Proteomes" id="UP000440578"/>
    </source>
</evidence>
<reference evidence="9 10" key="1">
    <citation type="submission" date="2019-07" db="EMBL/GenBank/DDBJ databases">
        <title>Draft genome assembly of a fouling barnacle, Amphibalanus amphitrite (Darwin, 1854): The first reference genome for Thecostraca.</title>
        <authorList>
            <person name="Kim W."/>
        </authorList>
    </citation>
    <scope>NUCLEOTIDE SEQUENCE [LARGE SCALE GENOMIC DNA]</scope>
    <source>
        <strain evidence="9">SNU_AA5</strain>
        <tissue evidence="9">Soma without cirri and trophi</tissue>
    </source>
</reference>
<feature type="compositionally biased region" description="Polar residues" evidence="8">
    <location>
        <begin position="17"/>
        <end position="26"/>
    </location>
</feature>
<keyword evidence="10" id="KW-1185">Reference proteome</keyword>
<comment type="caution">
    <text evidence="9">The sequence shown here is derived from an EMBL/GenBank/DDBJ whole genome shotgun (WGS) entry which is preliminary data.</text>
</comment>
<dbReference type="GO" id="GO:0099078">
    <property type="term" value="C:BORC complex"/>
    <property type="evidence" value="ECO:0007669"/>
    <property type="project" value="TreeGrafter"/>
</dbReference>
<organism evidence="9 10">
    <name type="scientific">Amphibalanus amphitrite</name>
    <name type="common">Striped barnacle</name>
    <name type="synonym">Balanus amphitrite</name>
    <dbReference type="NCBI Taxonomy" id="1232801"/>
    <lineage>
        <taxon>Eukaryota</taxon>
        <taxon>Metazoa</taxon>
        <taxon>Ecdysozoa</taxon>
        <taxon>Arthropoda</taxon>
        <taxon>Crustacea</taxon>
        <taxon>Multicrustacea</taxon>
        <taxon>Cirripedia</taxon>
        <taxon>Thoracica</taxon>
        <taxon>Thoracicalcarea</taxon>
        <taxon>Balanomorpha</taxon>
        <taxon>Balanoidea</taxon>
        <taxon>Balanidae</taxon>
        <taxon>Amphibalaninae</taxon>
        <taxon>Amphibalanus</taxon>
    </lineage>
</organism>
<feature type="region of interest" description="Disordered" evidence="8">
    <location>
        <begin position="71"/>
        <end position="95"/>
    </location>
</feature>
<comment type="similarity">
    <text evidence="2">Belongs to the BORCS5 family.</text>
</comment>
<dbReference type="AlphaFoldDB" id="A0A6A4WS73"/>
<dbReference type="CDD" id="cd22789">
    <property type="entry name" value="BORCS5-like"/>
    <property type="match status" value="1"/>
</dbReference>
<dbReference type="PANTHER" id="PTHR31634">
    <property type="entry name" value="BLOC-1-RELATED COMPLEX SUBUNIT 5"/>
    <property type="match status" value="1"/>
</dbReference>
<gene>
    <name evidence="9" type="primary">BORCS5_1</name>
    <name evidence="9" type="ORF">FJT64_002640</name>
</gene>
<comment type="subcellular location">
    <subcellularLocation>
        <location evidence="1">Lysosome membrane</location>
        <topology evidence="1">Lipid-anchor</topology>
        <orientation evidence="1">Cytoplasmic side</orientation>
    </subcellularLocation>
</comment>
<dbReference type="GO" id="GO:0032418">
    <property type="term" value="P:lysosome localization"/>
    <property type="evidence" value="ECO:0007669"/>
    <property type="project" value="InterPro"/>
</dbReference>
<feature type="compositionally biased region" description="Basic residues" evidence="8">
    <location>
        <begin position="77"/>
        <end position="89"/>
    </location>
</feature>
<evidence type="ECO:0000256" key="2">
    <source>
        <dbReference type="ARBA" id="ARBA00010235"/>
    </source>
</evidence>
<dbReference type="Proteomes" id="UP000440578">
    <property type="component" value="Unassembled WGS sequence"/>
</dbReference>
<keyword evidence="5" id="KW-0458">Lysosome</keyword>
<protein>
    <recommendedName>
        <fullName evidence="3">BLOC-1-related complex subunit 5</fullName>
    </recommendedName>
</protein>
<evidence type="ECO:0000256" key="3">
    <source>
        <dbReference type="ARBA" id="ARBA00022300"/>
    </source>
</evidence>
<feature type="coiled-coil region" evidence="7">
    <location>
        <begin position="221"/>
        <end position="248"/>
    </location>
</feature>
<evidence type="ECO:0000256" key="7">
    <source>
        <dbReference type="SAM" id="Coils"/>
    </source>
</evidence>
<accession>A0A6A4WS73</accession>
<dbReference type="GO" id="GO:0072384">
    <property type="term" value="P:organelle transport along microtubule"/>
    <property type="evidence" value="ECO:0007669"/>
    <property type="project" value="TreeGrafter"/>
</dbReference>
<feature type="region of interest" description="Disordered" evidence="8">
    <location>
        <begin position="1"/>
        <end position="53"/>
    </location>
</feature>
<dbReference type="InterPro" id="IPR018780">
    <property type="entry name" value="TBORCS5"/>
</dbReference>
<name>A0A6A4WS73_AMPAM</name>
<dbReference type="GO" id="GO:0098574">
    <property type="term" value="C:cytoplasmic side of lysosomal membrane"/>
    <property type="evidence" value="ECO:0007669"/>
    <property type="project" value="TreeGrafter"/>
</dbReference>
<dbReference type="Pfam" id="PF10158">
    <property type="entry name" value="LOH1CR12"/>
    <property type="match status" value="1"/>
</dbReference>
<evidence type="ECO:0000256" key="8">
    <source>
        <dbReference type="SAM" id="MobiDB-lite"/>
    </source>
</evidence>
<evidence type="ECO:0000313" key="9">
    <source>
        <dbReference type="EMBL" id="KAF0304981.1"/>
    </source>
</evidence>
<evidence type="ECO:0000256" key="1">
    <source>
        <dbReference type="ARBA" id="ARBA00004122"/>
    </source>
</evidence>
<dbReference type="PANTHER" id="PTHR31634:SF2">
    <property type="entry name" value="BLOC-1-RELATED COMPLEX SUBUNIT 5"/>
    <property type="match status" value="1"/>
</dbReference>
<keyword evidence="4" id="KW-0472">Membrane</keyword>
<sequence>MKMGSSRGRLGRGGRRQSTMGSEQSTAGGSAGGGRADRVRAAETPLSPQNSVCSDGEVPYVSYTHNLPIGEVESPRHAGRRLRPGRSRARQPALPKEIVVVKQAVSPAHGAQEEDPDLRRLRLIPTFLPVMRGALTYPGSRDPDVLDRLDSVAVRHLAARLQRHLAANADRTAAKQAEITAAIGKLDQQSAALLATVTDRQKAFARHAERLQKVGEVAHSVQRCHRLLEDTTRQLAELNRQLPESHRLPPFTWTTG</sequence>
<dbReference type="EMBL" id="VIIS01000792">
    <property type="protein sequence ID" value="KAF0304981.1"/>
    <property type="molecule type" value="Genomic_DNA"/>
</dbReference>
<dbReference type="GO" id="GO:1903744">
    <property type="term" value="P:positive regulation of anterograde synaptic vesicle transport"/>
    <property type="evidence" value="ECO:0007669"/>
    <property type="project" value="TreeGrafter"/>
</dbReference>
<evidence type="ECO:0000256" key="6">
    <source>
        <dbReference type="ARBA" id="ARBA00023288"/>
    </source>
</evidence>
<dbReference type="GO" id="GO:0030672">
    <property type="term" value="C:synaptic vesicle membrane"/>
    <property type="evidence" value="ECO:0007669"/>
    <property type="project" value="TreeGrafter"/>
</dbReference>